<dbReference type="Proteomes" id="UP000639772">
    <property type="component" value="Unassembled WGS sequence"/>
</dbReference>
<protein>
    <submittedName>
        <fullName evidence="1">Uncharacterized protein</fullName>
    </submittedName>
</protein>
<reference evidence="1 2" key="1">
    <citation type="journal article" date="2020" name="Nat. Food">
        <title>A phased Vanilla planifolia genome enables genetic improvement of flavour and production.</title>
        <authorList>
            <person name="Hasing T."/>
            <person name="Tang H."/>
            <person name="Brym M."/>
            <person name="Khazi F."/>
            <person name="Huang T."/>
            <person name="Chambers A.H."/>
        </authorList>
    </citation>
    <scope>NUCLEOTIDE SEQUENCE [LARGE SCALE GENOMIC DNA]</scope>
    <source>
        <tissue evidence="1">Leaf</tissue>
    </source>
</reference>
<name>A0A835U8Z0_VANPL</name>
<evidence type="ECO:0000313" key="2">
    <source>
        <dbReference type="Proteomes" id="UP000639772"/>
    </source>
</evidence>
<sequence length="101" mass="11675">MGGYQNLTRQWNNSLQCYEKGALMKNSLMEEMDYEVQILLLVDDIGVQGGLRFIIKLAGKLKQENGWLAPAIQKSLSACLLRFSEHYGRTWIDHEREWTSP</sequence>
<dbReference type="EMBL" id="JADCNM010000113">
    <property type="protein sequence ID" value="KAG0450566.1"/>
    <property type="molecule type" value="Genomic_DNA"/>
</dbReference>
<gene>
    <name evidence="1" type="ORF">HPP92_026688</name>
</gene>
<comment type="caution">
    <text evidence="1">The sequence shown here is derived from an EMBL/GenBank/DDBJ whole genome shotgun (WGS) entry which is preliminary data.</text>
</comment>
<evidence type="ECO:0000313" key="1">
    <source>
        <dbReference type="EMBL" id="KAG0450566.1"/>
    </source>
</evidence>
<accession>A0A835U8Z0</accession>
<dbReference type="AlphaFoldDB" id="A0A835U8Z0"/>
<proteinExistence type="predicted"/>
<organism evidence="1 2">
    <name type="scientific">Vanilla planifolia</name>
    <name type="common">Vanilla</name>
    <dbReference type="NCBI Taxonomy" id="51239"/>
    <lineage>
        <taxon>Eukaryota</taxon>
        <taxon>Viridiplantae</taxon>
        <taxon>Streptophyta</taxon>
        <taxon>Embryophyta</taxon>
        <taxon>Tracheophyta</taxon>
        <taxon>Spermatophyta</taxon>
        <taxon>Magnoliopsida</taxon>
        <taxon>Liliopsida</taxon>
        <taxon>Asparagales</taxon>
        <taxon>Orchidaceae</taxon>
        <taxon>Vanilloideae</taxon>
        <taxon>Vanilleae</taxon>
        <taxon>Vanilla</taxon>
    </lineage>
</organism>